<feature type="compositionally biased region" description="Basic and acidic residues" evidence="1">
    <location>
        <begin position="400"/>
        <end position="415"/>
    </location>
</feature>
<dbReference type="EMBL" id="BSFQ01000008">
    <property type="protein sequence ID" value="GLL11390.1"/>
    <property type="molecule type" value="Genomic_DNA"/>
</dbReference>
<evidence type="ECO:0000313" key="3">
    <source>
        <dbReference type="Proteomes" id="UP001143463"/>
    </source>
</evidence>
<sequence length="457" mass="45559">MDDSRVSEVAVVGPRGVSVGRTGRTGPVVRWTAAVALGGQGRYAAAAALLEDLVRDPRVPVEVRAHALVTRASHLRQRGGHAFAERFDGQALALVLPVLDGAADLGAAPARGPAAEDPSEARGPRPAACETASRGAAVTGGPGPSGGADADRRADPGQDPVAGATGPASPCADLLSARVDALTGLAADALGQGHLDRSVRLLSRADAVLAAGVAQLSSGAGPWRPAVRADWVRAELALARGDLDGAATAAVRAVRGAAAAGSPRHLVKSRLLAAVVAAVRAGRGHDGLAESGEGVVAPTPEAALAALDAVAEDATAAGLLPLAWAALLAAADAAATVARHTAVPRTPSSPDICSHASGKGRGGGTPSGSRKPPDGFVEGPPRPSRVGDPPGATVRPPDPSSERPERHDRRPDRLLRSTIGAPNGSARRRHAAAATLSVIRARSEGAGRRLMGGGASG</sequence>
<reference evidence="2" key="1">
    <citation type="journal article" date="2014" name="Int. J. Syst. Evol. Microbiol.">
        <title>Complete genome sequence of Corynebacterium casei LMG S-19264T (=DSM 44701T), isolated from a smear-ripened cheese.</title>
        <authorList>
            <consortium name="US DOE Joint Genome Institute (JGI-PGF)"/>
            <person name="Walter F."/>
            <person name="Albersmeier A."/>
            <person name="Kalinowski J."/>
            <person name="Ruckert C."/>
        </authorList>
    </citation>
    <scope>NUCLEOTIDE SEQUENCE</scope>
    <source>
        <strain evidence="2">VKM Ac-1069</strain>
    </source>
</reference>
<keyword evidence="3" id="KW-1185">Reference proteome</keyword>
<evidence type="ECO:0000256" key="1">
    <source>
        <dbReference type="SAM" id="MobiDB-lite"/>
    </source>
</evidence>
<organism evidence="2 3">
    <name type="scientific">Pseudonocardia halophobica</name>
    <dbReference type="NCBI Taxonomy" id="29401"/>
    <lineage>
        <taxon>Bacteria</taxon>
        <taxon>Bacillati</taxon>
        <taxon>Actinomycetota</taxon>
        <taxon>Actinomycetes</taxon>
        <taxon>Pseudonocardiales</taxon>
        <taxon>Pseudonocardiaceae</taxon>
        <taxon>Pseudonocardia</taxon>
    </lineage>
</organism>
<name>A0A9W6L3F8_9PSEU</name>
<gene>
    <name evidence="2" type="ORF">GCM10017577_25310</name>
</gene>
<dbReference type="AlphaFoldDB" id="A0A9W6L3F8"/>
<accession>A0A9W6L3F8</accession>
<dbReference type="Proteomes" id="UP001143463">
    <property type="component" value="Unassembled WGS sequence"/>
</dbReference>
<feature type="region of interest" description="Disordered" evidence="1">
    <location>
        <begin position="341"/>
        <end position="432"/>
    </location>
</feature>
<proteinExistence type="predicted"/>
<comment type="caution">
    <text evidence="2">The sequence shown here is derived from an EMBL/GenBank/DDBJ whole genome shotgun (WGS) entry which is preliminary data.</text>
</comment>
<reference evidence="2" key="2">
    <citation type="submission" date="2023-01" db="EMBL/GenBank/DDBJ databases">
        <authorList>
            <person name="Sun Q."/>
            <person name="Evtushenko L."/>
        </authorList>
    </citation>
    <scope>NUCLEOTIDE SEQUENCE</scope>
    <source>
        <strain evidence="2">VKM Ac-1069</strain>
    </source>
</reference>
<protein>
    <submittedName>
        <fullName evidence="2">Uncharacterized protein</fullName>
    </submittedName>
</protein>
<evidence type="ECO:0000313" key="2">
    <source>
        <dbReference type="EMBL" id="GLL11390.1"/>
    </source>
</evidence>
<feature type="region of interest" description="Disordered" evidence="1">
    <location>
        <begin position="108"/>
        <end position="168"/>
    </location>
</feature>